<evidence type="ECO:0000313" key="4">
    <source>
        <dbReference type="Proteomes" id="UP001064206"/>
    </source>
</evidence>
<dbReference type="EMBL" id="CP145163">
    <property type="protein sequence ID" value="WWC11869.1"/>
    <property type="molecule type" value="Genomic_DNA"/>
</dbReference>
<reference evidence="2" key="1">
    <citation type="submission" date="2022-09" db="EMBL/GenBank/DDBJ databases">
        <title>Multidrug resistance Raoultella ornithinolytica Strain MQB_Silv_108.</title>
        <authorList>
            <person name="Quintela-Baluja M."/>
        </authorList>
    </citation>
    <scope>NUCLEOTIDE SEQUENCE</scope>
    <source>
        <strain evidence="2">MQB_Silv_108</strain>
    </source>
</reference>
<evidence type="ECO:0000313" key="5">
    <source>
        <dbReference type="Proteomes" id="UP001350972"/>
    </source>
</evidence>
<organism evidence="2 4">
    <name type="scientific">Raoultella ornithinolytica</name>
    <name type="common">Klebsiella ornithinolytica</name>
    <dbReference type="NCBI Taxonomy" id="54291"/>
    <lineage>
        <taxon>Bacteria</taxon>
        <taxon>Pseudomonadati</taxon>
        <taxon>Pseudomonadota</taxon>
        <taxon>Gammaproteobacteria</taxon>
        <taxon>Enterobacterales</taxon>
        <taxon>Enterobacteriaceae</taxon>
        <taxon>Klebsiella/Raoultella group</taxon>
        <taxon>Raoultella</taxon>
    </lineage>
</organism>
<keyword evidence="5" id="KW-1185">Reference proteome</keyword>
<dbReference type="Proteomes" id="UP001064206">
    <property type="component" value="Chromosome"/>
</dbReference>
<evidence type="ECO:0000256" key="1">
    <source>
        <dbReference type="SAM" id="Coils"/>
    </source>
</evidence>
<dbReference type="EMBL" id="CP104450">
    <property type="protein sequence ID" value="UXE38310.1"/>
    <property type="molecule type" value="Genomic_DNA"/>
</dbReference>
<dbReference type="RefSeq" id="WP_226949295.1">
    <property type="nucleotide sequence ID" value="NZ_ABIKMM020000004.1"/>
</dbReference>
<reference evidence="3 5" key="2">
    <citation type="submission" date="2024-02" db="EMBL/GenBank/DDBJ databases">
        <title>Tn5403 promotes plasmid rearrangements and degradation of the Klebsiella pneumoniae carbapenemase (KPC) transposon Tn4401.</title>
        <authorList>
            <person name="Sheppard A.E."/>
            <person name="Barry K.E."/>
            <person name="Parikh H.I."/>
            <person name="Vegesana K."/>
            <person name="Sebra R."/>
            <person name="George S."/>
            <person name="Sanderson N.D."/>
            <person name="Stoesser N."/>
            <person name="Eyre D.W."/>
            <person name="Crook D.W."/>
            <person name="Walker A.S."/>
            <person name="Mathers A.J."/>
        </authorList>
    </citation>
    <scope>NUCLEOTIDE SEQUENCE [LARGE SCALE GENOMIC DNA]</scope>
    <source>
        <strain evidence="3 5">CAV1921</strain>
    </source>
</reference>
<dbReference type="AlphaFoldDB" id="A0A9Q9JG18"/>
<keyword evidence="1" id="KW-0175">Coiled coil</keyword>
<name>A0A9Q9JG18_RAOOR</name>
<gene>
    <name evidence="3" type="ORF">LM286_00425</name>
    <name evidence="2" type="ORF">N2J37_00455</name>
</gene>
<protein>
    <submittedName>
        <fullName evidence="2">Uncharacterized protein</fullName>
    </submittedName>
</protein>
<feature type="coiled-coil region" evidence="1">
    <location>
        <begin position="53"/>
        <end position="153"/>
    </location>
</feature>
<proteinExistence type="predicted"/>
<accession>A0A9Q9JG18</accession>
<dbReference type="Proteomes" id="UP001350972">
    <property type="component" value="Chromosome"/>
</dbReference>
<evidence type="ECO:0000313" key="2">
    <source>
        <dbReference type="EMBL" id="UXE38310.1"/>
    </source>
</evidence>
<evidence type="ECO:0000313" key="3">
    <source>
        <dbReference type="EMBL" id="WWC11869.1"/>
    </source>
</evidence>
<sequence>MKRIKKLISSALHNSSANEAATALKMAAANMQKLGINPADLLRLKVDEDEDRHADNTAEVNGLKRKINALEDDLHQTKRVAIQCKREADLNALKLSNLRDQYAIATNNLKAANKSIEALATVQVESRELAREVLNLNAKVKEQQAKLEKAGNRFWLQSIITLALFLAIGSICYDNGKHSGAALVRNQQLSTQTLTPPKLTPADPTKITLDNKAVCYSDFRTAQGKVLAKITYNNHELSFYARKLKDKAWIDISPQVFKDEQTRQVPYDAQGFIEVSKKDAAEIKSKVECTLGAIS</sequence>